<name>A0A4Q9GT12_9HYPH</name>
<dbReference type="AlphaFoldDB" id="A0A4Q9GT12"/>
<dbReference type="OrthoDB" id="5489421at2"/>
<dbReference type="Proteomes" id="UP000291613">
    <property type="component" value="Unassembled WGS sequence"/>
</dbReference>
<dbReference type="Gene3D" id="3.40.50.150">
    <property type="entry name" value="Vaccinia Virus protein VP39"/>
    <property type="match status" value="1"/>
</dbReference>
<dbReference type="SUPFAM" id="SSF53335">
    <property type="entry name" value="S-adenosyl-L-methionine-dependent methyltransferases"/>
    <property type="match status" value="1"/>
</dbReference>
<protein>
    <submittedName>
        <fullName evidence="4">Methyltransferase domain-containing protein</fullName>
    </submittedName>
</protein>
<keyword evidence="1 4" id="KW-0489">Methyltransferase</keyword>
<evidence type="ECO:0000313" key="5">
    <source>
        <dbReference type="Proteomes" id="UP000291613"/>
    </source>
</evidence>
<dbReference type="Pfam" id="PF05175">
    <property type="entry name" value="MTS"/>
    <property type="match status" value="1"/>
</dbReference>
<dbReference type="CDD" id="cd02440">
    <property type="entry name" value="AdoMet_MTases"/>
    <property type="match status" value="1"/>
</dbReference>
<keyword evidence="4" id="KW-0808">Transferase</keyword>
<dbReference type="InterPro" id="IPR050210">
    <property type="entry name" value="tRNA_Adenine-N(6)_MTase"/>
</dbReference>
<sequence>MLLVAAARSLMAEGAEIADFGSGVGAVGLSLALCGAGRALLVEIDPTLGRLAEENARENGLEDRSSVVVGDVAKLGLADGLAPESLDLVAANPPFDDLRRHRVSPDAAKAVAHGADEELMERWTKAAARMLKPGGVFVIIHRAEALGDLLAVLGNRFGDIRVRPVHPNDQAPAARVLVAGRKGRRGALALLPALVMHRPDGRFTEEADAAQRGDVVLMMS</sequence>
<gene>
    <name evidence="4" type="ORF">EYR15_03250</name>
</gene>
<organism evidence="4 5">
    <name type="scientific">Hansschlegelia quercus</name>
    <dbReference type="NCBI Taxonomy" id="2528245"/>
    <lineage>
        <taxon>Bacteria</taxon>
        <taxon>Pseudomonadati</taxon>
        <taxon>Pseudomonadota</taxon>
        <taxon>Alphaproteobacteria</taxon>
        <taxon>Hyphomicrobiales</taxon>
        <taxon>Methylopilaceae</taxon>
        <taxon>Hansschlegelia</taxon>
    </lineage>
</organism>
<dbReference type="PANTHER" id="PTHR47739:SF1">
    <property type="entry name" value="TRNA1(VAL) (ADENINE(37)-N6)-METHYLTRANSFERASE"/>
    <property type="match status" value="1"/>
</dbReference>
<evidence type="ECO:0000256" key="2">
    <source>
        <dbReference type="ARBA" id="ARBA00022691"/>
    </source>
</evidence>
<dbReference type="PANTHER" id="PTHR47739">
    <property type="entry name" value="TRNA1(VAL) (ADENINE(37)-N6)-METHYLTRANSFERASE"/>
    <property type="match status" value="1"/>
</dbReference>
<proteinExistence type="predicted"/>
<evidence type="ECO:0000259" key="3">
    <source>
        <dbReference type="Pfam" id="PF05175"/>
    </source>
</evidence>
<dbReference type="EMBL" id="SIUB01000001">
    <property type="protein sequence ID" value="TBN55360.1"/>
    <property type="molecule type" value="Genomic_DNA"/>
</dbReference>
<dbReference type="InterPro" id="IPR007848">
    <property type="entry name" value="Small_mtfrase_dom"/>
</dbReference>
<dbReference type="InterPro" id="IPR029063">
    <property type="entry name" value="SAM-dependent_MTases_sf"/>
</dbReference>
<keyword evidence="5" id="KW-1185">Reference proteome</keyword>
<dbReference type="GO" id="GO:0008168">
    <property type="term" value="F:methyltransferase activity"/>
    <property type="evidence" value="ECO:0007669"/>
    <property type="project" value="UniProtKB-KW"/>
</dbReference>
<comment type="caution">
    <text evidence="4">The sequence shown here is derived from an EMBL/GenBank/DDBJ whole genome shotgun (WGS) entry which is preliminary data.</text>
</comment>
<dbReference type="GO" id="GO:0032259">
    <property type="term" value="P:methylation"/>
    <property type="evidence" value="ECO:0007669"/>
    <property type="project" value="UniProtKB-KW"/>
</dbReference>
<accession>A0A4Q9GT12</accession>
<reference evidence="4 5" key="1">
    <citation type="submission" date="2019-02" db="EMBL/GenBank/DDBJ databases">
        <title>Hansschlegelia quercus sp. nov., a novel methylotrophic bacterium from buds of oak (Quercus robur L.).</title>
        <authorList>
            <person name="Agafonova N.V."/>
            <person name="Kaparullina E.N."/>
            <person name="Grouzdev D.S."/>
            <person name="Doronina N.V."/>
        </authorList>
    </citation>
    <scope>NUCLEOTIDE SEQUENCE [LARGE SCALE GENOMIC DNA]</scope>
    <source>
        <strain evidence="4 5">Dub</strain>
    </source>
</reference>
<evidence type="ECO:0000256" key="1">
    <source>
        <dbReference type="ARBA" id="ARBA00022603"/>
    </source>
</evidence>
<feature type="domain" description="Methyltransferase small" evidence="3">
    <location>
        <begin position="13"/>
        <end position="144"/>
    </location>
</feature>
<evidence type="ECO:0000313" key="4">
    <source>
        <dbReference type="EMBL" id="TBN55360.1"/>
    </source>
</evidence>
<keyword evidence="2" id="KW-0949">S-adenosyl-L-methionine</keyword>